<keyword evidence="5" id="KW-0547">Nucleotide-binding</keyword>
<dbReference type="Pfam" id="PF01627">
    <property type="entry name" value="Hpt"/>
    <property type="match status" value="1"/>
</dbReference>
<dbReference type="CDD" id="cd00088">
    <property type="entry name" value="HPT"/>
    <property type="match status" value="1"/>
</dbReference>
<evidence type="ECO:0000313" key="15">
    <source>
        <dbReference type="Proteomes" id="UP000002586"/>
    </source>
</evidence>
<feature type="domain" description="Response regulatory" evidence="12">
    <location>
        <begin position="11"/>
        <end position="129"/>
    </location>
</feature>
<keyword evidence="4" id="KW-0812">Transmembrane</keyword>
<dbReference type="HOGENOM" id="CLU_1048893_0_0_5"/>
<evidence type="ECO:0000256" key="9">
    <source>
        <dbReference type="ARBA" id="ARBA00023136"/>
    </source>
</evidence>
<dbReference type="RefSeq" id="WP_011714914.1">
    <property type="nucleotide sequence ID" value="NC_008576.1"/>
</dbReference>
<dbReference type="PANTHER" id="PTHR45339:SF1">
    <property type="entry name" value="HYBRID SIGNAL TRANSDUCTION HISTIDINE KINASE J"/>
    <property type="match status" value="1"/>
</dbReference>
<keyword evidence="8" id="KW-0902">Two-component regulatory system</keyword>
<dbReference type="eggNOG" id="COG0784">
    <property type="taxonomic scope" value="Bacteria"/>
</dbReference>
<dbReference type="CDD" id="cd17546">
    <property type="entry name" value="REC_hyHK_CKI1_RcsC-like"/>
    <property type="match status" value="1"/>
</dbReference>
<feature type="modified residue" description="4-aspartylphosphate" evidence="11">
    <location>
        <position position="60"/>
    </location>
</feature>
<feature type="domain" description="HPt" evidence="13">
    <location>
        <begin position="168"/>
        <end position="265"/>
    </location>
</feature>
<dbReference type="GO" id="GO:0000160">
    <property type="term" value="P:phosphorelay signal transduction system"/>
    <property type="evidence" value="ECO:0007669"/>
    <property type="project" value="UniProtKB-KW"/>
</dbReference>
<dbReference type="Proteomes" id="UP000002586">
    <property type="component" value="Chromosome"/>
</dbReference>
<dbReference type="InterPro" id="IPR008207">
    <property type="entry name" value="Sig_transdc_His_kin_Hpt_dom"/>
</dbReference>
<evidence type="ECO:0000259" key="12">
    <source>
        <dbReference type="PROSITE" id="PS50110"/>
    </source>
</evidence>
<dbReference type="OrthoDB" id="9786548at2"/>
<dbReference type="SMART" id="SM00073">
    <property type="entry name" value="HPT"/>
    <property type="match status" value="1"/>
</dbReference>
<reference evidence="14 15" key="2">
    <citation type="journal article" date="2012" name="Int. J. Syst. Evol. Microbiol.">
        <title>Magnetococcus marinus gen. nov., sp. nov., a marine, magnetotactic bacterium that represents a novel lineage (Magnetococcaceae fam. nov.; Magnetococcales ord. nov.) at the base of the Alphaproteobacteria.</title>
        <authorList>
            <person name="Bazylinski D.A."/>
            <person name="Williams T.J."/>
            <person name="Lefevre C.T."/>
            <person name="Berg R.J."/>
            <person name="Zhang C.L."/>
            <person name="Bowser S.S."/>
            <person name="Dean A.J."/>
            <person name="Beveridge T.J."/>
        </authorList>
    </citation>
    <scope>NUCLEOTIDE SEQUENCE [LARGE SCALE GENOMIC DNA]</scope>
    <source>
        <strain evidence="15">ATCC BAA-1437 / JCM 17883 / MC-1</strain>
    </source>
</reference>
<dbReference type="SMART" id="SM00448">
    <property type="entry name" value="REC"/>
    <property type="match status" value="1"/>
</dbReference>
<dbReference type="KEGG" id="mgm:Mmc1_3369"/>
<comment type="subcellular location">
    <subcellularLocation>
        <location evidence="1">Cell membrane</location>
        <topology evidence="1">Multi-pass membrane protein</topology>
    </subcellularLocation>
</comment>
<dbReference type="AlphaFoldDB" id="A0LD12"/>
<evidence type="ECO:0000256" key="4">
    <source>
        <dbReference type="ARBA" id="ARBA00022692"/>
    </source>
</evidence>
<keyword evidence="15" id="KW-1185">Reference proteome</keyword>
<dbReference type="PANTHER" id="PTHR45339">
    <property type="entry name" value="HYBRID SIGNAL TRANSDUCTION HISTIDINE KINASE J"/>
    <property type="match status" value="1"/>
</dbReference>
<dbReference type="Pfam" id="PF00072">
    <property type="entry name" value="Response_reg"/>
    <property type="match status" value="1"/>
</dbReference>
<dbReference type="GO" id="GO:0005886">
    <property type="term" value="C:plasma membrane"/>
    <property type="evidence" value="ECO:0007669"/>
    <property type="project" value="UniProtKB-SubCell"/>
</dbReference>
<evidence type="ECO:0000259" key="13">
    <source>
        <dbReference type="PROSITE" id="PS50894"/>
    </source>
</evidence>
<evidence type="ECO:0000256" key="1">
    <source>
        <dbReference type="ARBA" id="ARBA00004651"/>
    </source>
</evidence>
<evidence type="ECO:0000256" key="8">
    <source>
        <dbReference type="ARBA" id="ARBA00023012"/>
    </source>
</evidence>
<dbReference type="SUPFAM" id="SSF47226">
    <property type="entry name" value="Histidine-containing phosphotransfer domain, HPT domain"/>
    <property type="match status" value="1"/>
</dbReference>
<dbReference type="SUPFAM" id="SSF52172">
    <property type="entry name" value="CheY-like"/>
    <property type="match status" value="1"/>
</dbReference>
<dbReference type="GO" id="GO:0005524">
    <property type="term" value="F:ATP binding"/>
    <property type="evidence" value="ECO:0007669"/>
    <property type="project" value="UniProtKB-KW"/>
</dbReference>
<keyword evidence="3 11" id="KW-0597">Phosphoprotein</keyword>
<evidence type="ECO:0000256" key="5">
    <source>
        <dbReference type="ARBA" id="ARBA00022741"/>
    </source>
</evidence>
<evidence type="ECO:0000256" key="3">
    <source>
        <dbReference type="ARBA" id="ARBA00022553"/>
    </source>
</evidence>
<accession>A0LD12</accession>
<dbReference type="Gene3D" id="1.20.120.160">
    <property type="entry name" value="HPT domain"/>
    <property type="match status" value="1"/>
</dbReference>
<dbReference type="InterPro" id="IPR001789">
    <property type="entry name" value="Sig_transdc_resp-reg_receiver"/>
</dbReference>
<name>A0LD12_MAGMM</name>
<dbReference type="PROSITE" id="PS50110">
    <property type="entry name" value="RESPONSE_REGULATORY"/>
    <property type="match status" value="1"/>
</dbReference>
<keyword evidence="7" id="KW-1133">Transmembrane helix</keyword>
<sequence>MQPLNPRHSLHILLVEDDPINSRVVTALLQTLGHRVTVEKDGIGALTQFYRASWDLLLLDIGLPDIDGYRISRRIRQNVDSKRAGLPIVAITASQDAAIVPQVLAAGMNGLLRKPILEEDFCHVLQNLQPTFLAPPPAAAEIPTAPSTHSTEAILDEQHWQRMAPLMERAALLETVVMFQQSGPDYLQQAIQGVADGRAHEAAQALHKLAGAASNMALGRLGDEARRLEKLCYGAPPPPIAKQLLALQQLMQRSLRALERMANMV</sequence>
<keyword evidence="6" id="KW-0067">ATP-binding</keyword>
<evidence type="ECO:0000313" key="14">
    <source>
        <dbReference type="EMBL" id="ABK45855.1"/>
    </source>
</evidence>
<keyword evidence="9" id="KW-0472">Membrane</keyword>
<evidence type="ECO:0000256" key="11">
    <source>
        <dbReference type="PROSITE-ProRule" id="PRU00169"/>
    </source>
</evidence>
<dbReference type="Gene3D" id="3.40.50.2300">
    <property type="match status" value="1"/>
</dbReference>
<dbReference type="eggNOG" id="COG2198">
    <property type="taxonomic scope" value="Bacteria"/>
</dbReference>
<dbReference type="GO" id="GO:0004672">
    <property type="term" value="F:protein kinase activity"/>
    <property type="evidence" value="ECO:0007669"/>
    <property type="project" value="UniProtKB-ARBA"/>
</dbReference>
<dbReference type="EMBL" id="CP000471">
    <property type="protein sequence ID" value="ABK45855.1"/>
    <property type="molecule type" value="Genomic_DNA"/>
</dbReference>
<dbReference type="InterPro" id="IPR011006">
    <property type="entry name" value="CheY-like_superfamily"/>
</dbReference>
<evidence type="ECO:0000256" key="6">
    <source>
        <dbReference type="ARBA" id="ARBA00022840"/>
    </source>
</evidence>
<dbReference type="InterPro" id="IPR036641">
    <property type="entry name" value="HPT_dom_sf"/>
</dbReference>
<dbReference type="PROSITE" id="PS50894">
    <property type="entry name" value="HPT"/>
    <property type="match status" value="1"/>
</dbReference>
<keyword evidence="2" id="KW-1003">Cell membrane</keyword>
<evidence type="ECO:0000256" key="2">
    <source>
        <dbReference type="ARBA" id="ARBA00022475"/>
    </source>
</evidence>
<proteinExistence type="predicted"/>
<organism evidence="14 15">
    <name type="scientific">Magnetococcus marinus (strain ATCC BAA-1437 / JCM 17883 / MC-1)</name>
    <dbReference type="NCBI Taxonomy" id="156889"/>
    <lineage>
        <taxon>Bacteria</taxon>
        <taxon>Pseudomonadati</taxon>
        <taxon>Pseudomonadota</taxon>
        <taxon>Magnetococcia</taxon>
        <taxon>Magnetococcales</taxon>
        <taxon>Magnetococcaceae</taxon>
        <taxon>Magnetococcus</taxon>
    </lineage>
</organism>
<reference evidence="15" key="1">
    <citation type="journal article" date="2009" name="Appl. Environ. Microbiol.">
        <title>Complete genome sequence of the chemolithoautotrophic marine magnetotactic coccus strain MC-1.</title>
        <authorList>
            <person name="Schubbe S."/>
            <person name="Williams T.J."/>
            <person name="Xie G."/>
            <person name="Kiss H.E."/>
            <person name="Brettin T.S."/>
            <person name="Martinez D."/>
            <person name="Ross C.A."/>
            <person name="Schuler D."/>
            <person name="Cox B.L."/>
            <person name="Nealson K.H."/>
            <person name="Bazylinski D.A."/>
        </authorList>
    </citation>
    <scope>NUCLEOTIDE SEQUENCE [LARGE SCALE GENOMIC DNA]</scope>
    <source>
        <strain evidence="15">ATCC BAA-1437 / JCM 17883 / MC-1</strain>
    </source>
</reference>
<evidence type="ECO:0000256" key="7">
    <source>
        <dbReference type="ARBA" id="ARBA00022989"/>
    </source>
</evidence>
<evidence type="ECO:0000256" key="10">
    <source>
        <dbReference type="PROSITE-ProRule" id="PRU00110"/>
    </source>
</evidence>
<feature type="modified residue" description="Phosphohistidine" evidence="10">
    <location>
        <position position="207"/>
    </location>
</feature>
<dbReference type="STRING" id="156889.Mmc1_3369"/>
<protein>
    <submittedName>
        <fullName evidence="14">Response regulator receiver protein</fullName>
    </submittedName>
</protein>
<gene>
    <name evidence="14" type="ordered locus">Mmc1_3369</name>
</gene>